<evidence type="ECO:0000313" key="2">
    <source>
        <dbReference type="Proteomes" id="UP000235965"/>
    </source>
</evidence>
<proteinExistence type="predicted"/>
<sequence>QEFPSILWNPKVHYRVHKSPSLVPILSQINPVHIIPSYLSKIHSNIVHPPTPWSSQWSLSGFPTNILYAFLVSPHSCYLTCPPHPP</sequence>
<feature type="non-terminal residue" evidence="1">
    <location>
        <position position="1"/>
    </location>
</feature>
<dbReference type="Proteomes" id="UP000235965">
    <property type="component" value="Unassembled WGS sequence"/>
</dbReference>
<organism evidence="1 2">
    <name type="scientific">Cryptotermes secundus</name>
    <dbReference type="NCBI Taxonomy" id="105785"/>
    <lineage>
        <taxon>Eukaryota</taxon>
        <taxon>Metazoa</taxon>
        <taxon>Ecdysozoa</taxon>
        <taxon>Arthropoda</taxon>
        <taxon>Hexapoda</taxon>
        <taxon>Insecta</taxon>
        <taxon>Pterygota</taxon>
        <taxon>Neoptera</taxon>
        <taxon>Polyneoptera</taxon>
        <taxon>Dictyoptera</taxon>
        <taxon>Blattodea</taxon>
        <taxon>Blattoidea</taxon>
        <taxon>Termitoidae</taxon>
        <taxon>Kalotermitidae</taxon>
        <taxon>Cryptotermitinae</taxon>
        <taxon>Cryptotermes</taxon>
    </lineage>
</organism>
<name>A0A2J7PSF1_9NEOP</name>
<keyword evidence="2" id="KW-1185">Reference proteome</keyword>
<accession>A0A2J7PSF1</accession>
<comment type="caution">
    <text evidence="1">The sequence shown here is derived from an EMBL/GenBank/DDBJ whole genome shotgun (WGS) entry which is preliminary data.</text>
</comment>
<gene>
    <name evidence="1" type="ORF">B7P43_G08019</name>
</gene>
<evidence type="ECO:0000313" key="1">
    <source>
        <dbReference type="EMBL" id="PNF19261.1"/>
    </source>
</evidence>
<reference evidence="1 2" key="1">
    <citation type="submission" date="2017-12" db="EMBL/GenBank/DDBJ databases">
        <title>Hemimetabolous genomes reveal molecular basis of termite eusociality.</title>
        <authorList>
            <person name="Harrison M.C."/>
            <person name="Jongepier E."/>
            <person name="Robertson H.M."/>
            <person name="Arning N."/>
            <person name="Bitard-Feildel T."/>
            <person name="Chao H."/>
            <person name="Childers C.P."/>
            <person name="Dinh H."/>
            <person name="Doddapaneni H."/>
            <person name="Dugan S."/>
            <person name="Gowin J."/>
            <person name="Greiner C."/>
            <person name="Han Y."/>
            <person name="Hu H."/>
            <person name="Hughes D.S.T."/>
            <person name="Huylmans A.-K."/>
            <person name="Kemena C."/>
            <person name="Kremer L.P.M."/>
            <person name="Lee S.L."/>
            <person name="Lopez-Ezquerra A."/>
            <person name="Mallet L."/>
            <person name="Monroy-Kuhn J.M."/>
            <person name="Moser A."/>
            <person name="Murali S.C."/>
            <person name="Muzny D.M."/>
            <person name="Otani S."/>
            <person name="Piulachs M.-D."/>
            <person name="Poelchau M."/>
            <person name="Qu J."/>
            <person name="Schaub F."/>
            <person name="Wada-Katsumata A."/>
            <person name="Worley K.C."/>
            <person name="Xie Q."/>
            <person name="Ylla G."/>
            <person name="Poulsen M."/>
            <person name="Gibbs R.A."/>
            <person name="Schal C."/>
            <person name="Richards S."/>
            <person name="Belles X."/>
            <person name="Korb J."/>
            <person name="Bornberg-Bauer E."/>
        </authorList>
    </citation>
    <scope>NUCLEOTIDE SEQUENCE [LARGE SCALE GENOMIC DNA]</scope>
    <source>
        <tissue evidence="1">Whole body</tissue>
    </source>
</reference>
<dbReference type="STRING" id="105785.A0A2J7PSF1"/>
<protein>
    <submittedName>
        <fullName evidence="1">Uncharacterized protein</fullName>
    </submittedName>
</protein>
<dbReference type="EMBL" id="NEVH01021931">
    <property type="protein sequence ID" value="PNF19261.1"/>
    <property type="molecule type" value="Genomic_DNA"/>
</dbReference>
<dbReference type="AlphaFoldDB" id="A0A2J7PSF1"/>
<dbReference type="InParanoid" id="A0A2J7PSF1"/>